<name>A0A0J9T223_PLAV1</name>
<dbReference type="InterPro" id="IPR022139">
    <property type="entry name" value="Fam-L/Fam-M-like_plasmodium"/>
</dbReference>
<keyword evidence="1" id="KW-1133">Transmembrane helix</keyword>
<organism evidence="2 3">
    <name type="scientific">Plasmodium vivax (strain Brazil I)</name>
    <dbReference type="NCBI Taxonomy" id="1033975"/>
    <lineage>
        <taxon>Eukaryota</taxon>
        <taxon>Sar</taxon>
        <taxon>Alveolata</taxon>
        <taxon>Apicomplexa</taxon>
        <taxon>Aconoidasida</taxon>
        <taxon>Haemosporida</taxon>
        <taxon>Plasmodiidae</taxon>
        <taxon>Plasmodium</taxon>
        <taxon>Plasmodium (Plasmodium)</taxon>
    </lineage>
</organism>
<evidence type="ECO:0000313" key="3">
    <source>
        <dbReference type="Proteomes" id="UP000053327"/>
    </source>
</evidence>
<dbReference type="OrthoDB" id="10288585at2759"/>
<protein>
    <submittedName>
        <fullName evidence="2">Uncharacterized protein</fullName>
    </submittedName>
</protein>
<evidence type="ECO:0000256" key="1">
    <source>
        <dbReference type="SAM" id="Phobius"/>
    </source>
</evidence>
<reference evidence="2 3" key="1">
    <citation type="submission" date="2011-08" db="EMBL/GenBank/DDBJ databases">
        <title>The Genome Sequence of Plasmodium vivax Brazil I.</title>
        <authorList>
            <consortium name="The Broad Institute Genome Sequencing Platform"/>
            <consortium name="The Broad Institute Genome Sequencing Center for Infectious Disease"/>
            <person name="Neafsey D."/>
            <person name="Carlton J."/>
            <person name="Barnwell J."/>
            <person name="Collins W."/>
            <person name="Escalante A."/>
            <person name="Mullikin J."/>
            <person name="Saul A."/>
            <person name="Guigo R."/>
            <person name="Camara F."/>
            <person name="Young S.K."/>
            <person name="Zeng Q."/>
            <person name="Gargeya S."/>
            <person name="Fitzgerald M."/>
            <person name="Haas B."/>
            <person name="Abouelleil A."/>
            <person name="Alvarado L."/>
            <person name="Arachchi H.M."/>
            <person name="Berlin A."/>
            <person name="Brown A."/>
            <person name="Chapman S.B."/>
            <person name="Chen Z."/>
            <person name="Dunbar C."/>
            <person name="Freedman E."/>
            <person name="Gearin G."/>
            <person name="Gellesch M."/>
            <person name="Goldberg J."/>
            <person name="Griggs A."/>
            <person name="Gujja S."/>
            <person name="Heiman D."/>
            <person name="Howarth C."/>
            <person name="Larson L."/>
            <person name="Lui A."/>
            <person name="MacDonald P.J.P."/>
            <person name="Montmayeur A."/>
            <person name="Murphy C."/>
            <person name="Neiman D."/>
            <person name="Pearson M."/>
            <person name="Priest M."/>
            <person name="Roberts A."/>
            <person name="Saif S."/>
            <person name="Shea T."/>
            <person name="Shenoy N."/>
            <person name="Sisk P."/>
            <person name="Stolte C."/>
            <person name="Sykes S."/>
            <person name="Wortman J."/>
            <person name="Nusbaum C."/>
            <person name="Birren B."/>
        </authorList>
    </citation>
    <scope>NUCLEOTIDE SEQUENCE [LARGE SCALE GENOMIC DNA]</scope>
    <source>
        <strain evidence="2 3">Brazil I</strain>
    </source>
</reference>
<keyword evidence="1" id="KW-0472">Membrane</keyword>
<dbReference type="Proteomes" id="UP000053327">
    <property type="component" value="Unassembled WGS sequence"/>
</dbReference>
<sequence>MVLFINCNLGKKVLFTGFLKYFTFTFLIWTYYPYNDLGNFPKSLENKFRPDKVLNLIFKRLLAKYDLQSELQHGDLRKKLSDDISIYGKTKNKKPNNFEAYINDYKRRYRNKKGLYKLDCYCEKKVFDKILYVKGLSEKVNNDKKRFKKIFLKKYGIGLILFALIPALGFIYHILYGVDNWGNAVFPVCRDSTHNEDESISGNCKECKILMFKGHIQYMEIFNAIFSFTMITIILTFIIYIIIKLIKYEKLKAGKGKMNLMEYCRFCKELL</sequence>
<gene>
    <name evidence="2" type="ORF">PVBG_06009</name>
</gene>
<proteinExistence type="predicted"/>
<evidence type="ECO:0000313" key="2">
    <source>
        <dbReference type="EMBL" id="KMZ88647.1"/>
    </source>
</evidence>
<dbReference type="EMBL" id="KQ234759">
    <property type="protein sequence ID" value="KMZ88647.1"/>
    <property type="molecule type" value="Genomic_DNA"/>
</dbReference>
<feature type="transmembrane region" description="Helical" evidence="1">
    <location>
        <begin position="155"/>
        <end position="175"/>
    </location>
</feature>
<keyword evidence="1" id="KW-0812">Transmembrane</keyword>
<feature type="transmembrane region" description="Helical" evidence="1">
    <location>
        <begin position="13"/>
        <end position="32"/>
    </location>
</feature>
<dbReference type="Pfam" id="PF12420">
    <property type="entry name" value="DUF3671"/>
    <property type="match status" value="1"/>
</dbReference>
<dbReference type="AlphaFoldDB" id="A0A0J9T223"/>
<accession>A0A0J9T223</accession>
<feature type="transmembrane region" description="Helical" evidence="1">
    <location>
        <begin position="221"/>
        <end position="243"/>
    </location>
</feature>